<dbReference type="InterPro" id="IPR006419">
    <property type="entry name" value="NMN_transpt_PnuC"/>
</dbReference>
<dbReference type="NCBIfam" id="NF011926">
    <property type="entry name" value="PRK15397.1"/>
    <property type="match status" value="1"/>
</dbReference>
<evidence type="ECO:0000256" key="3">
    <source>
        <dbReference type="ARBA" id="ARBA00006669"/>
    </source>
</evidence>
<evidence type="ECO:0000256" key="6">
    <source>
        <dbReference type="ARBA" id="ARBA00022475"/>
    </source>
</evidence>
<evidence type="ECO:0000313" key="13">
    <source>
        <dbReference type="Proteomes" id="UP000004906"/>
    </source>
</evidence>
<reference evidence="12 13" key="1">
    <citation type="journal article" date="2011" name="BMC Genomics">
        <title>Genome sequencing reveals diversification of virulence factor content and possible host adaptation in distinct subpopulations of Salmonella enterica.</title>
        <authorList>
            <person name="den Bakker H.C."/>
            <person name="Moreno Switt A.I."/>
            <person name="Govoni G."/>
            <person name="Cummings C.A."/>
            <person name="Ranieri M.L."/>
            <person name="Degoricija L."/>
            <person name="Hoelzer K."/>
            <person name="Rodriguez-Rivera L.D."/>
            <person name="Brown S."/>
            <person name="Bolchacova E."/>
            <person name="Furtado M.R."/>
            <person name="Wiedmann M."/>
        </authorList>
    </citation>
    <scope>NUCLEOTIDE SEQUENCE [LARGE SCALE GENOMIC DNA]</scope>
    <source>
        <strain evidence="12 13">A4-669</strain>
    </source>
</reference>
<proteinExistence type="inferred from homology"/>
<feature type="transmembrane region" description="Helical" evidence="11">
    <location>
        <begin position="189"/>
        <end position="209"/>
    </location>
</feature>
<evidence type="ECO:0000256" key="4">
    <source>
        <dbReference type="ARBA" id="ARBA00017522"/>
    </source>
</evidence>
<evidence type="ECO:0000256" key="10">
    <source>
        <dbReference type="SAM" id="MobiDB-lite"/>
    </source>
</evidence>
<comment type="function">
    <text evidence="1">Required for nicotinamide riboside transport across the inner membrane.</text>
</comment>
<dbReference type="GO" id="GO:0005886">
    <property type="term" value="C:plasma membrane"/>
    <property type="evidence" value="ECO:0007669"/>
    <property type="project" value="UniProtKB-SubCell"/>
</dbReference>
<keyword evidence="7 11" id="KW-0812">Transmembrane</keyword>
<evidence type="ECO:0000256" key="11">
    <source>
        <dbReference type="SAM" id="Phobius"/>
    </source>
</evidence>
<dbReference type="NCBIfam" id="TIGR01528">
    <property type="entry name" value="NMN_trans_PnuC"/>
    <property type="match status" value="1"/>
</dbReference>
<comment type="subcellular location">
    <subcellularLocation>
        <location evidence="2">Cell membrane</location>
        <topology evidence="2">Multi-pass membrane protein</topology>
    </subcellularLocation>
</comment>
<dbReference type="PANTHER" id="PTHR36122:SF2">
    <property type="entry name" value="NICOTINAMIDE RIBOSIDE TRANSPORTER PNUC"/>
    <property type="match status" value="1"/>
</dbReference>
<keyword evidence="8 11" id="KW-1133">Transmembrane helix</keyword>
<comment type="similarity">
    <text evidence="3">Belongs to the nicotinamide ribonucleoside (NR) uptake permease (TC 4.B.1) family.</text>
</comment>
<feature type="transmembrane region" description="Helical" evidence="11">
    <location>
        <begin position="163"/>
        <end position="182"/>
    </location>
</feature>
<evidence type="ECO:0000256" key="7">
    <source>
        <dbReference type="ARBA" id="ARBA00022692"/>
    </source>
</evidence>
<sequence length="284" mass="32123">MGERMDFFSTHNILIHIPIGAGGYDLSWIEAVGTIAGLLCIWLASLEKISNYFFGLVNVTLFAIIFFQIQLYASLLLQLFFFAANIYGWYAWSRQTKDNQAELKIRWLPLPKAMAWLAICVIAIGLMTRYIDPVFAVLTRVAVAIMQMLGLQVTMPVLQPDAFPFWDSCMMVLSIVAMILMTRKYVENWLLWVIINVISVVIFALQGVYAMSLEYLILTFIAVNGSRLWINSARERGSRALSRGSEDRARDRARFPVNGDEHARMASDSDDSPGRDTLDTPSES</sequence>
<dbReference type="Proteomes" id="UP000004906">
    <property type="component" value="Unassembled WGS sequence"/>
</dbReference>
<keyword evidence="9 11" id="KW-0472">Membrane</keyword>
<keyword evidence="5" id="KW-0813">Transport</keyword>
<evidence type="ECO:0000256" key="1">
    <source>
        <dbReference type="ARBA" id="ARBA00002672"/>
    </source>
</evidence>
<evidence type="ECO:0000313" key="12">
    <source>
        <dbReference type="EMBL" id="EHC39323.1"/>
    </source>
</evidence>
<comment type="caution">
    <text evidence="12">The sequence shown here is derived from an EMBL/GenBank/DDBJ whole genome shotgun (WGS) entry which is preliminary data.</text>
</comment>
<evidence type="ECO:0000256" key="8">
    <source>
        <dbReference type="ARBA" id="ARBA00022989"/>
    </source>
</evidence>
<feature type="region of interest" description="Disordered" evidence="10">
    <location>
        <begin position="240"/>
        <end position="284"/>
    </location>
</feature>
<dbReference type="GO" id="GO:0034257">
    <property type="term" value="F:nicotinamide riboside transmembrane transporter activity"/>
    <property type="evidence" value="ECO:0007669"/>
    <property type="project" value="InterPro"/>
</dbReference>
<protein>
    <recommendedName>
        <fullName evidence="4">Nicotinamide riboside transporter PnuC</fullName>
    </recommendedName>
</protein>
<feature type="transmembrane region" description="Helical" evidence="11">
    <location>
        <begin position="75"/>
        <end position="92"/>
    </location>
</feature>
<gene>
    <name evidence="12" type="ORF">LTSEADE_1290</name>
</gene>
<dbReference type="PANTHER" id="PTHR36122">
    <property type="entry name" value="NICOTINAMIDE RIBOSIDE TRANSPORTER PNUC"/>
    <property type="match status" value="1"/>
</dbReference>
<feature type="transmembrane region" description="Helical" evidence="11">
    <location>
        <begin position="26"/>
        <end position="44"/>
    </location>
</feature>
<dbReference type="EMBL" id="AFCI01000464">
    <property type="protein sequence ID" value="EHC39323.1"/>
    <property type="molecule type" value="Genomic_DNA"/>
</dbReference>
<dbReference type="Pfam" id="PF04973">
    <property type="entry name" value="NMN_transporter"/>
    <property type="match status" value="1"/>
</dbReference>
<evidence type="ECO:0000256" key="5">
    <source>
        <dbReference type="ARBA" id="ARBA00022448"/>
    </source>
</evidence>
<evidence type="ECO:0000256" key="9">
    <source>
        <dbReference type="ARBA" id="ARBA00023136"/>
    </source>
</evidence>
<organism evidence="12 13">
    <name type="scientific">Salmonella enterica subsp. enterica serovar Adelaide str. A4-669</name>
    <dbReference type="NCBI Taxonomy" id="913063"/>
    <lineage>
        <taxon>Bacteria</taxon>
        <taxon>Pseudomonadati</taxon>
        <taxon>Pseudomonadota</taxon>
        <taxon>Gammaproteobacteria</taxon>
        <taxon>Enterobacterales</taxon>
        <taxon>Enterobacteriaceae</taxon>
        <taxon>Salmonella</taxon>
    </lineage>
</organism>
<feature type="transmembrane region" description="Helical" evidence="11">
    <location>
        <begin position="51"/>
        <end position="69"/>
    </location>
</feature>
<accession>A0A6C8GPY6</accession>
<keyword evidence="6" id="KW-1003">Cell membrane</keyword>
<feature type="transmembrane region" description="Helical" evidence="11">
    <location>
        <begin position="113"/>
        <end position="131"/>
    </location>
</feature>
<feature type="compositionally biased region" description="Basic and acidic residues" evidence="10">
    <location>
        <begin position="240"/>
        <end position="278"/>
    </location>
</feature>
<name>A0A6C8GPY6_SALET</name>
<dbReference type="AlphaFoldDB" id="A0A6C8GPY6"/>
<evidence type="ECO:0000256" key="2">
    <source>
        <dbReference type="ARBA" id="ARBA00004651"/>
    </source>
</evidence>